<sequence length="161" mass="17565">MHKIGAIGILIILGFILDTIAVFTTGWIEVSVVAIKNYYYGISPFQSGSKPTWFNVASWLMFISFILALVQILAFLHALSRIRNCGCSHSIRHSFNLITSISAIISIFIFVAFILTAANLKSFLGYADASLGYSSFIALAAAILIIIAGGLSQHVRHFDCC</sequence>
<protein>
    <submittedName>
        <fullName evidence="2">Uncharacterized protein</fullName>
    </submittedName>
</protein>
<reference evidence="2" key="1">
    <citation type="submission" date="2022-11" db="EMBL/GenBank/DDBJ databases">
        <authorList>
            <person name="Kikuchi T."/>
        </authorList>
    </citation>
    <scope>NUCLEOTIDE SEQUENCE</scope>
    <source>
        <strain evidence="2">PS1010</strain>
    </source>
</reference>
<evidence type="ECO:0000313" key="2">
    <source>
        <dbReference type="EMBL" id="CAI5445456.1"/>
    </source>
</evidence>
<dbReference type="PANTHER" id="PTHR34151:SF1">
    <property type="entry name" value="CASP-LIKE PROTEIN-RELATED"/>
    <property type="match status" value="1"/>
</dbReference>
<dbReference type="Proteomes" id="UP001152747">
    <property type="component" value="Unassembled WGS sequence"/>
</dbReference>
<organism evidence="2 3">
    <name type="scientific">Caenorhabditis angaria</name>
    <dbReference type="NCBI Taxonomy" id="860376"/>
    <lineage>
        <taxon>Eukaryota</taxon>
        <taxon>Metazoa</taxon>
        <taxon>Ecdysozoa</taxon>
        <taxon>Nematoda</taxon>
        <taxon>Chromadorea</taxon>
        <taxon>Rhabditida</taxon>
        <taxon>Rhabditina</taxon>
        <taxon>Rhabditomorpha</taxon>
        <taxon>Rhabditoidea</taxon>
        <taxon>Rhabditidae</taxon>
        <taxon>Peloderinae</taxon>
        <taxon>Caenorhabditis</taxon>
    </lineage>
</organism>
<comment type="caution">
    <text evidence="2">The sequence shown here is derived from an EMBL/GenBank/DDBJ whole genome shotgun (WGS) entry which is preliminary data.</text>
</comment>
<proteinExistence type="predicted"/>
<feature type="transmembrane region" description="Helical" evidence="1">
    <location>
        <begin position="7"/>
        <end position="28"/>
    </location>
</feature>
<evidence type="ECO:0000256" key="1">
    <source>
        <dbReference type="SAM" id="Phobius"/>
    </source>
</evidence>
<feature type="transmembrane region" description="Helical" evidence="1">
    <location>
        <begin position="130"/>
        <end position="151"/>
    </location>
</feature>
<keyword evidence="1" id="KW-0812">Transmembrane</keyword>
<gene>
    <name evidence="2" type="ORF">CAMP_LOCUS8093</name>
</gene>
<keyword evidence="3" id="KW-1185">Reference proteome</keyword>
<dbReference type="Pfam" id="PF06653">
    <property type="entry name" value="Claudin_3"/>
    <property type="match status" value="1"/>
</dbReference>
<accession>A0A9P1II17</accession>
<dbReference type="InterPro" id="IPR009545">
    <property type="entry name" value="Claudin-like"/>
</dbReference>
<dbReference type="PANTHER" id="PTHR34151">
    <property type="entry name" value="PROTEIN CBG24195"/>
    <property type="match status" value="1"/>
</dbReference>
<dbReference type="EMBL" id="CANHGI010000003">
    <property type="protein sequence ID" value="CAI5445456.1"/>
    <property type="molecule type" value="Genomic_DNA"/>
</dbReference>
<dbReference type="AlphaFoldDB" id="A0A9P1II17"/>
<keyword evidence="1" id="KW-0472">Membrane</keyword>
<feature type="transmembrane region" description="Helical" evidence="1">
    <location>
        <begin position="56"/>
        <end position="76"/>
    </location>
</feature>
<keyword evidence="1" id="KW-1133">Transmembrane helix</keyword>
<evidence type="ECO:0000313" key="3">
    <source>
        <dbReference type="Proteomes" id="UP001152747"/>
    </source>
</evidence>
<name>A0A9P1II17_9PELO</name>
<feature type="transmembrane region" description="Helical" evidence="1">
    <location>
        <begin position="97"/>
        <end position="118"/>
    </location>
</feature>